<keyword evidence="5" id="KW-0833">Ubl conjugation pathway</keyword>
<keyword evidence="6" id="KW-0378">Hydrolase</keyword>
<feature type="compositionally biased region" description="Low complexity" evidence="8">
    <location>
        <begin position="177"/>
        <end position="206"/>
    </location>
</feature>
<evidence type="ECO:0000256" key="7">
    <source>
        <dbReference type="ARBA" id="ARBA00022807"/>
    </source>
</evidence>
<dbReference type="SUPFAM" id="SSF143791">
    <property type="entry name" value="DUSP-like"/>
    <property type="match status" value="1"/>
</dbReference>
<evidence type="ECO:0000256" key="2">
    <source>
        <dbReference type="ARBA" id="ARBA00009085"/>
    </source>
</evidence>
<accession>A0A6A6BMX9</accession>
<feature type="compositionally biased region" description="Basic residues" evidence="8">
    <location>
        <begin position="1150"/>
        <end position="1165"/>
    </location>
</feature>
<dbReference type="InterPro" id="IPR050185">
    <property type="entry name" value="Ub_carboxyl-term_hydrolase"/>
</dbReference>
<feature type="region of interest" description="Disordered" evidence="8">
    <location>
        <begin position="540"/>
        <end position="582"/>
    </location>
</feature>
<dbReference type="CDD" id="cd02674">
    <property type="entry name" value="Peptidase_C19R"/>
    <property type="match status" value="1"/>
</dbReference>
<keyword evidence="4" id="KW-0645">Protease</keyword>
<dbReference type="Proteomes" id="UP000799438">
    <property type="component" value="Unassembled WGS sequence"/>
</dbReference>
<dbReference type="InterPro" id="IPR035927">
    <property type="entry name" value="DUSP-like_sf"/>
</dbReference>
<feature type="compositionally biased region" description="Acidic residues" evidence="8">
    <location>
        <begin position="1012"/>
        <end position="1023"/>
    </location>
</feature>
<dbReference type="InterPro" id="IPR001394">
    <property type="entry name" value="Peptidase_C19_UCH"/>
</dbReference>
<feature type="domain" description="DUSP" evidence="10">
    <location>
        <begin position="222"/>
        <end position="349"/>
    </location>
</feature>
<dbReference type="PROSITE" id="PS00972">
    <property type="entry name" value="USP_1"/>
    <property type="match status" value="1"/>
</dbReference>
<organism evidence="11 12">
    <name type="scientific">Aplosporella prunicola CBS 121167</name>
    <dbReference type="NCBI Taxonomy" id="1176127"/>
    <lineage>
        <taxon>Eukaryota</taxon>
        <taxon>Fungi</taxon>
        <taxon>Dikarya</taxon>
        <taxon>Ascomycota</taxon>
        <taxon>Pezizomycotina</taxon>
        <taxon>Dothideomycetes</taxon>
        <taxon>Dothideomycetes incertae sedis</taxon>
        <taxon>Botryosphaeriales</taxon>
        <taxon>Aplosporellaceae</taxon>
        <taxon>Aplosporella</taxon>
    </lineage>
</organism>
<dbReference type="PANTHER" id="PTHR21646">
    <property type="entry name" value="UBIQUITIN CARBOXYL-TERMINAL HYDROLASE"/>
    <property type="match status" value="1"/>
</dbReference>
<evidence type="ECO:0000256" key="4">
    <source>
        <dbReference type="ARBA" id="ARBA00022670"/>
    </source>
</evidence>
<keyword evidence="12" id="KW-1185">Reference proteome</keyword>
<evidence type="ECO:0000313" key="11">
    <source>
        <dbReference type="EMBL" id="KAF2144177.1"/>
    </source>
</evidence>
<dbReference type="InterPro" id="IPR018200">
    <property type="entry name" value="USP_CS"/>
</dbReference>
<feature type="compositionally biased region" description="Low complexity" evidence="8">
    <location>
        <begin position="451"/>
        <end position="464"/>
    </location>
</feature>
<feature type="region of interest" description="Disordered" evidence="8">
    <location>
        <begin position="997"/>
        <end position="1029"/>
    </location>
</feature>
<evidence type="ECO:0000259" key="10">
    <source>
        <dbReference type="PROSITE" id="PS51283"/>
    </source>
</evidence>
<dbReference type="PANTHER" id="PTHR21646:SF24">
    <property type="entry name" value="UBIQUITIN CARBOXYL-TERMINAL HYDROLASE"/>
    <property type="match status" value="1"/>
</dbReference>
<comment type="catalytic activity">
    <reaction evidence="1">
        <text>Thiol-dependent hydrolysis of ester, thioester, amide, peptide and isopeptide bonds formed by the C-terminal Gly of ubiquitin (a 76-residue protein attached to proteins as an intracellular targeting signal).</text>
        <dbReference type="EC" id="3.4.19.12"/>
    </reaction>
</comment>
<feature type="compositionally biased region" description="Basic and acidic residues" evidence="8">
    <location>
        <begin position="548"/>
        <end position="557"/>
    </location>
</feature>
<dbReference type="OrthoDB" id="952271at2759"/>
<feature type="compositionally biased region" description="Basic and acidic residues" evidence="8">
    <location>
        <begin position="147"/>
        <end position="174"/>
    </location>
</feature>
<evidence type="ECO:0000256" key="6">
    <source>
        <dbReference type="ARBA" id="ARBA00022801"/>
    </source>
</evidence>
<evidence type="ECO:0000256" key="8">
    <source>
        <dbReference type="SAM" id="MobiDB-lite"/>
    </source>
</evidence>
<dbReference type="PROSITE" id="PS50235">
    <property type="entry name" value="USP_3"/>
    <property type="match status" value="1"/>
</dbReference>
<dbReference type="GeneID" id="54302272"/>
<dbReference type="EMBL" id="ML995480">
    <property type="protein sequence ID" value="KAF2144177.1"/>
    <property type="molecule type" value="Genomic_DNA"/>
</dbReference>
<dbReference type="RefSeq" id="XP_033399889.1">
    <property type="nucleotide sequence ID" value="XM_033544776.1"/>
</dbReference>
<dbReference type="PROSITE" id="PS51283">
    <property type="entry name" value="DUSP"/>
    <property type="match status" value="1"/>
</dbReference>
<evidence type="ECO:0000313" key="12">
    <source>
        <dbReference type="Proteomes" id="UP000799438"/>
    </source>
</evidence>
<feature type="compositionally biased region" description="Polar residues" evidence="8">
    <location>
        <begin position="1433"/>
        <end position="1446"/>
    </location>
</feature>
<dbReference type="PROSITE" id="PS00973">
    <property type="entry name" value="USP_2"/>
    <property type="match status" value="1"/>
</dbReference>
<dbReference type="SUPFAM" id="SSF54001">
    <property type="entry name" value="Cysteine proteinases"/>
    <property type="match status" value="1"/>
</dbReference>
<dbReference type="Gene3D" id="3.90.70.10">
    <property type="entry name" value="Cysteine proteinases"/>
    <property type="match status" value="2"/>
</dbReference>
<sequence length="1660" mass="181948">MRLLDDDDARPLFFKTASIKKRKLAQDPPDENSSHLPAPLSTSASPPSSPHPPSVGSRSSASPPRYIPPHLHDEVFESSPDDSTNTAGSSPTDAYAGLTLSTAGDRRSSSEDTPSKTSSTQPATLLRSEPRAVSPAKRSASEMTGEDDNKDHMDMDDGAVRDSSVDMLRDERTTVEANGNASSSDTTTATSNNESNTVSTSATSEAGPSPSTSAQKPANDVPAIDDQVSQIMAINAKELVEGQKGYVVSMWWLSRVLSRVSDSKQFGSFDKSRSEGDIGPINNTEIYDEDYLADENGDIADENGLPFIPIKPNLTYGDDFEIFPEEAWRLMVQWYGVKQGNPPIERYVRDTAPPESPTKNLQYEVYPPFFTIRKLRNGSEPMSHQQLKENQSKAIRLLSSRTEKFQKFLKRAKSEASIPLTTKVQVWRILEPIQADTAAPQESKQTDVLTPATSRSGSPARSSSVSLVIDMATFTSMTEGVQREMIDAKDETNNPKYNGSAKMEIVGLNSSQVLILEEQIGGPGGGEFVSANARGKLIKHGASASEGKNVDQKKALDSGRSSPVPGPMTRGRARNGRTRGTTGLSNLGNTCYMNSALQCIRSVEELTMYFMQQKFKEELNPDNPLGYGGSIAKSYAGLLAALYDEAAPSSFSPKNFKYALGRAQPMFSGYGQQDSQEFLSFLVDGLHEDLNRIQKKPYIENPDSEDNTHKDPEAIKALGEKYRENHRARNDSVAVDLFNGFYKNTMVCPECDKVSITFDPYSSLTLQLPIEKNWQHTFNFVPLRGKPIQIVVDIEQNKPFSAVKEFIAARVPDLDPKLSVCVEVYNNKFYKVFDDKKAISEQNISDRDDLFCYELDLIPTNWPSPKKTNKARSMFGNASDDEDLTDGDSPLADRIMVPVLHRAQHGYNKGMKLWPFYIVLTREEARNFDEIHRKVITRVATMTTRDILSEDSLNSRIFDSKNGSDTVITTEEDASSTTDGRVQANSVEGDESIVDVTMTESSDADKTTAADDNADDTVDDDVTMQEQSSVPEVLKYGSYIPPELQRLFTMKYYKAGNELLPTGWTGLDNTRELPTIASRMPVSQSRRSSFQSNASHGSRGSRASHRSDTPESEEGEDTPQFSNNSMDFSEVQSEDELAPMTTNKFANRQKFNKNRDRKTKGRNKKMTTYSRKGAQKRERHAERATSEPVSEPDGNPALIRLGELMVLDWDTDSFDALFGGRESDKNDMRGVDSMRVMETLEDPELDEKKRRRAAKKKSGITLEDCFAETAKTEVLSEENAWYCNRCKELRRASKTLEIWTAPDILVIHLKRFGANRGFRDKIDILIDFPIEGLDISDRVGLKEDKSLVYDLFAVDNHFGGLGGGHYTAVAQNFYDKKWYDYNDSMVNQKSPQGVVSSSAYLLFYRRRQPEPLGPAYLQQIVREAYAAPDPNAVSGNGQRLGSASPTGSSSGLGAAPHGAGSAPGTMTTTTEMTGTSYENEEAPPPYGADEEDEGVSMPGLSGLLAEDSAPQWSFEHLEQKPSRRAGSDTDVESGVDAASGVAAGLDGSDAGSMADQQRRLEADFASDVDPDPYQSGNGNVTPADSEGVVNLNVHPGVPELAGTEEDDGPVAEVRVDEDEGAAAVATATATTTAPASATATAADNSTSADGNDNDKTAKTE</sequence>
<dbReference type="Gene3D" id="3.30.2230.10">
    <property type="entry name" value="DUSP-like"/>
    <property type="match status" value="1"/>
</dbReference>
<feature type="region of interest" description="Disordered" evidence="8">
    <location>
        <begin position="1077"/>
        <end position="1196"/>
    </location>
</feature>
<dbReference type="SMART" id="SM00695">
    <property type="entry name" value="DUSP"/>
    <property type="match status" value="1"/>
</dbReference>
<evidence type="ECO:0000256" key="5">
    <source>
        <dbReference type="ARBA" id="ARBA00022786"/>
    </source>
</evidence>
<evidence type="ECO:0000259" key="9">
    <source>
        <dbReference type="PROSITE" id="PS50235"/>
    </source>
</evidence>
<gene>
    <name evidence="11" type="ORF">K452DRAFT_325417</name>
</gene>
<protein>
    <recommendedName>
        <fullName evidence="3">ubiquitinyl hydrolase 1</fullName>
        <ecNumber evidence="3">3.4.19.12</ecNumber>
    </recommendedName>
</protein>
<feature type="compositionally biased region" description="Low complexity" evidence="8">
    <location>
        <begin position="1447"/>
        <end position="1475"/>
    </location>
</feature>
<feature type="compositionally biased region" description="Polar residues" evidence="8">
    <location>
        <begin position="1081"/>
        <end position="1093"/>
    </location>
</feature>
<feature type="region of interest" description="Disordered" evidence="8">
    <location>
        <begin position="437"/>
        <end position="464"/>
    </location>
</feature>
<proteinExistence type="inferred from homology"/>
<comment type="similarity">
    <text evidence="2">Belongs to the peptidase C19 family.</text>
</comment>
<feature type="compositionally biased region" description="Acidic residues" evidence="8">
    <location>
        <begin position="1602"/>
        <end position="1620"/>
    </location>
</feature>
<evidence type="ECO:0000256" key="1">
    <source>
        <dbReference type="ARBA" id="ARBA00000707"/>
    </source>
</evidence>
<dbReference type="InterPro" id="IPR038765">
    <property type="entry name" value="Papain-like_cys_pep_sf"/>
</dbReference>
<dbReference type="Pfam" id="PF00443">
    <property type="entry name" value="UCH"/>
    <property type="match status" value="1"/>
</dbReference>
<dbReference type="GO" id="GO:0016579">
    <property type="term" value="P:protein deubiquitination"/>
    <property type="evidence" value="ECO:0007669"/>
    <property type="project" value="InterPro"/>
</dbReference>
<keyword evidence="7" id="KW-0788">Thiol protease</keyword>
<evidence type="ECO:0000256" key="3">
    <source>
        <dbReference type="ARBA" id="ARBA00012759"/>
    </source>
</evidence>
<feature type="region of interest" description="Disordered" evidence="8">
    <location>
        <begin position="19"/>
        <end position="220"/>
    </location>
</feature>
<dbReference type="GO" id="GO:0006508">
    <property type="term" value="P:proteolysis"/>
    <property type="evidence" value="ECO:0007669"/>
    <property type="project" value="UniProtKB-KW"/>
</dbReference>
<feature type="domain" description="USP" evidence="9">
    <location>
        <begin position="582"/>
        <end position="1407"/>
    </location>
</feature>
<feature type="compositionally biased region" description="Basic and acidic residues" evidence="8">
    <location>
        <begin position="1515"/>
        <end position="1527"/>
    </location>
</feature>
<feature type="compositionally biased region" description="Low complexity" evidence="8">
    <location>
        <begin position="1534"/>
        <end position="1555"/>
    </location>
</feature>
<dbReference type="InterPro" id="IPR028889">
    <property type="entry name" value="USP"/>
</dbReference>
<feature type="compositionally biased region" description="Basic and acidic residues" evidence="8">
    <location>
        <begin position="104"/>
        <end position="114"/>
    </location>
</feature>
<feature type="compositionally biased region" description="Polar residues" evidence="8">
    <location>
        <begin position="81"/>
        <end position="92"/>
    </location>
</feature>
<feature type="compositionally biased region" description="Low complexity" evidence="8">
    <location>
        <begin position="34"/>
        <end position="46"/>
    </location>
</feature>
<dbReference type="InterPro" id="IPR006615">
    <property type="entry name" value="Pept_C19_DUSP"/>
</dbReference>
<dbReference type="EC" id="3.4.19.12" evidence="3"/>
<feature type="compositionally biased region" description="Basic and acidic residues" evidence="8">
    <location>
        <begin position="1175"/>
        <end position="1185"/>
    </location>
</feature>
<dbReference type="Pfam" id="PF06337">
    <property type="entry name" value="DUSP"/>
    <property type="match status" value="1"/>
</dbReference>
<feature type="compositionally biased region" description="Low complexity" evidence="8">
    <location>
        <begin position="1621"/>
        <end position="1648"/>
    </location>
</feature>
<feature type="region of interest" description="Disordered" evidence="8">
    <location>
        <begin position="1431"/>
        <end position="1660"/>
    </location>
</feature>
<reference evidence="11" key="1">
    <citation type="journal article" date="2020" name="Stud. Mycol.">
        <title>101 Dothideomycetes genomes: a test case for predicting lifestyles and emergence of pathogens.</title>
        <authorList>
            <person name="Haridas S."/>
            <person name="Albert R."/>
            <person name="Binder M."/>
            <person name="Bloem J."/>
            <person name="Labutti K."/>
            <person name="Salamov A."/>
            <person name="Andreopoulos B."/>
            <person name="Baker S."/>
            <person name="Barry K."/>
            <person name="Bills G."/>
            <person name="Bluhm B."/>
            <person name="Cannon C."/>
            <person name="Castanera R."/>
            <person name="Culley D."/>
            <person name="Daum C."/>
            <person name="Ezra D."/>
            <person name="Gonzalez J."/>
            <person name="Henrissat B."/>
            <person name="Kuo A."/>
            <person name="Liang C."/>
            <person name="Lipzen A."/>
            <person name="Lutzoni F."/>
            <person name="Magnuson J."/>
            <person name="Mondo S."/>
            <person name="Nolan M."/>
            <person name="Ohm R."/>
            <person name="Pangilinan J."/>
            <person name="Park H.-J."/>
            <person name="Ramirez L."/>
            <person name="Alfaro M."/>
            <person name="Sun H."/>
            <person name="Tritt A."/>
            <person name="Yoshinaga Y."/>
            <person name="Zwiers L.-H."/>
            <person name="Turgeon B."/>
            <person name="Goodwin S."/>
            <person name="Spatafora J."/>
            <person name="Crous P."/>
            <person name="Grigoriev I."/>
        </authorList>
    </citation>
    <scope>NUCLEOTIDE SEQUENCE</scope>
    <source>
        <strain evidence="11">CBS 121167</strain>
    </source>
</reference>
<name>A0A6A6BMX9_9PEZI</name>
<feature type="compositionally biased region" description="Polar residues" evidence="8">
    <location>
        <begin position="1119"/>
        <end position="1131"/>
    </location>
</feature>
<dbReference type="GO" id="GO:0004843">
    <property type="term" value="F:cysteine-type deubiquitinase activity"/>
    <property type="evidence" value="ECO:0007669"/>
    <property type="project" value="UniProtKB-EC"/>
</dbReference>